<dbReference type="EMBL" id="CAICTM010000552">
    <property type="protein sequence ID" value="CAB9512748.1"/>
    <property type="molecule type" value="Genomic_DNA"/>
</dbReference>
<feature type="compositionally biased region" description="Acidic residues" evidence="1">
    <location>
        <begin position="277"/>
        <end position="293"/>
    </location>
</feature>
<evidence type="ECO:0000313" key="2">
    <source>
        <dbReference type="EMBL" id="CAB9512748.1"/>
    </source>
</evidence>
<sequence>MGDFSTEDLQVAIFSAENELSRLPDPSVDKMVRTLQQCLELQEERILVFTFSKSFLPVTAAVRISQVVRNSHAEIIQSRSPLLIKTAKGKVITVHLIGAIGFFSDHAFFTAAPTSVSNAAMHSPESEKVSTDNNMSGEPDGRVASPEPSAGLPPTKAPSSSTRTNPGVDNTFNLEALDDELPNLGRGPLRNAFRQVGTNRHDRIGSALGRTLPYYGPHPLDAATVVTCLSCASDVTGDGTYGSSSTRSGNCHGSLPVAAGIPSHARGHGVALNNDNGESDDDRFDDASEEDDF</sequence>
<dbReference type="AlphaFoldDB" id="A0A9N8E1H4"/>
<dbReference type="Proteomes" id="UP001153069">
    <property type="component" value="Unassembled WGS sequence"/>
</dbReference>
<comment type="caution">
    <text evidence="2">The sequence shown here is derived from an EMBL/GenBank/DDBJ whole genome shotgun (WGS) entry which is preliminary data.</text>
</comment>
<gene>
    <name evidence="2" type="ORF">SEMRO_553_G165270.1</name>
</gene>
<reference evidence="2" key="1">
    <citation type="submission" date="2020-06" db="EMBL/GenBank/DDBJ databases">
        <authorList>
            <consortium name="Plant Systems Biology data submission"/>
        </authorList>
    </citation>
    <scope>NUCLEOTIDE SEQUENCE</scope>
    <source>
        <strain evidence="2">D6</strain>
    </source>
</reference>
<accession>A0A9N8E1H4</accession>
<proteinExistence type="predicted"/>
<evidence type="ECO:0000313" key="3">
    <source>
        <dbReference type="Proteomes" id="UP001153069"/>
    </source>
</evidence>
<feature type="region of interest" description="Disordered" evidence="1">
    <location>
        <begin position="266"/>
        <end position="293"/>
    </location>
</feature>
<feature type="region of interest" description="Disordered" evidence="1">
    <location>
        <begin position="120"/>
        <end position="171"/>
    </location>
</feature>
<organism evidence="2 3">
    <name type="scientific">Seminavis robusta</name>
    <dbReference type="NCBI Taxonomy" id="568900"/>
    <lineage>
        <taxon>Eukaryota</taxon>
        <taxon>Sar</taxon>
        <taxon>Stramenopiles</taxon>
        <taxon>Ochrophyta</taxon>
        <taxon>Bacillariophyta</taxon>
        <taxon>Bacillariophyceae</taxon>
        <taxon>Bacillariophycidae</taxon>
        <taxon>Naviculales</taxon>
        <taxon>Naviculaceae</taxon>
        <taxon>Seminavis</taxon>
    </lineage>
</organism>
<name>A0A9N8E1H4_9STRA</name>
<protein>
    <submittedName>
        <fullName evidence="2">Uncharacterized protein</fullName>
    </submittedName>
</protein>
<evidence type="ECO:0000256" key="1">
    <source>
        <dbReference type="SAM" id="MobiDB-lite"/>
    </source>
</evidence>
<keyword evidence="3" id="KW-1185">Reference proteome</keyword>
<feature type="compositionally biased region" description="Polar residues" evidence="1">
    <location>
        <begin position="157"/>
        <end position="171"/>
    </location>
</feature>